<dbReference type="EMBL" id="JAGGJB010000006">
    <property type="protein sequence ID" value="MDN7125377.1"/>
    <property type="molecule type" value="Genomic_DNA"/>
</dbReference>
<accession>A0AAW7QZ01</accession>
<organism evidence="4 7">
    <name type="scientific">Pseudidiomarina terrestris</name>
    <dbReference type="NCBI Taxonomy" id="2820060"/>
    <lineage>
        <taxon>Bacteria</taxon>
        <taxon>Pseudomonadati</taxon>
        <taxon>Pseudomonadota</taxon>
        <taxon>Gammaproteobacteria</taxon>
        <taxon>Alteromonadales</taxon>
        <taxon>Idiomarinaceae</taxon>
        <taxon>Pseudidiomarina</taxon>
    </lineage>
</organism>
<dbReference type="InterPro" id="IPR006530">
    <property type="entry name" value="YD"/>
</dbReference>
<evidence type="ECO:0000313" key="5">
    <source>
        <dbReference type="EMBL" id="MDN7130135.1"/>
    </source>
</evidence>
<dbReference type="InterPro" id="IPR022385">
    <property type="entry name" value="Rhs_assc_core"/>
</dbReference>
<dbReference type="InterPro" id="IPR056823">
    <property type="entry name" value="TEN-like_YD-shell"/>
</dbReference>
<gene>
    <name evidence="4" type="ORF">J6I90_10835</name>
    <name evidence="5" type="ORF">J6I92_09650</name>
</gene>
<feature type="domain" description="Teneurin-like YD-shell" evidence="3">
    <location>
        <begin position="764"/>
        <end position="876"/>
    </location>
</feature>
<dbReference type="InterPro" id="IPR050708">
    <property type="entry name" value="T6SS_VgrG/RHS"/>
</dbReference>
<dbReference type="EMBL" id="JAGGJC010000004">
    <property type="protein sequence ID" value="MDN7130135.1"/>
    <property type="molecule type" value="Genomic_DNA"/>
</dbReference>
<reference evidence="6 7" key="1">
    <citation type="submission" date="2021-03" db="EMBL/GenBank/DDBJ databases">
        <title>Pseudidiomarina terrestris, a new bacterium isolated from saline soil.</title>
        <authorList>
            <person name="Galisteo C."/>
            <person name="De La Haba R."/>
            <person name="Sanchez-Porro C."/>
            <person name="Ventosa A."/>
        </authorList>
    </citation>
    <scope>NUCLEOTIDE SEQUENCE [LARGE SCALE GENOMIC DNA]</scope>
    <source>
        <strain evidence="4 7">1APP75-32.1</strain>
        <strain evidence="6">1APR75-15</strain>
        <strain evidence="5">1ASR75-15</strain>
    </source>
</reference>
<evidence type="ECO:0000313" key="7">
    <source>
        <dbReference type="Proteomes" id="UP001169492"/>
    </source>
</evidence>
<keyword evidence="6" id="KW-1185">Reference proteome</keyword>
<keyword evidence="1" id="KW-0677">Repeat</keyword>
<sequence length="1328" mass="144101">MHIRTQFYTAIVIVCAFFAEPAIAQEEQYNIKPLQVAPDPNNVDLLSGKFNPDLPVLEVPAAPRLTLSTLQQFDSKVVGQLYSNTGERSESFSLTFGAEVSEAFKCTSNGCMAQNNTGSTFDGQVGNNIFRYVQGKTGIRVTYASKSSYFDYSGVTGSTVPSQSTYYASLIDYPDGETVSITYDKATLQNSVILHRPAKMVSSTGYEMSFSYFSNDSATGASGWSKLKRASIVKTSAPTVTLAELDYPTDSNATDLGGRDWHFSGFTNALGASESAKTFTMRGPADTQDQLSISSATRNYAGSYHNDFVTRVVNAGHVYDYTYTGHAEVGFSTARRFSRLVITGPAGYQRTLEYYLKDTPYPHQLIKSDTDSIGNTTHYTYVGNRIDTVTFPEGNKVQFTYDTMGNITSKRAIAKAGSGLADIVERAIYPSAASCTGILCYRPLYTLDAKGNRTDYTFDAGHGGLLTRTEPADASGFQRRTTHSYTLIDGIYRLTRTTVCAIGQCGGSQTQITTYTYSGSTGLIQTKTLSNASGTLSQTTTYTYDAAGRPLIEDGPLSGSDDATSYRYDLSGRPTWEIGARNAAGFYPAQKTTYPTVSARRTLVQSGTVASRGSTSLTMDTVQTDYLDANNRVSKSTVAAPSALTKVTQFTYDTRGRLLCEATRMNAASFGALPASACTLGSEGSAGPDRITSYSYDANSNLKSTLTGLGTAAEGLEQFTVYTANGEVSRREDGNGNSTTYSYDGHDRLYRTTFPDASYEQNGYDANGNLTAFRKRDGVTLIHSYDSRDQRTSSLIPNENTIYFSYDSLGRETQVTRGAQVVAYGYDGLGRRISERTNNRTLVYSYDSASRRTRTTFPDGFFVTYSHDAGGRLTDIFENGTTGVIDFSYDRPGRVSRIERAGSTITTFSYDGMGRVLDFDHQGFNDSSYSYNPASQLQSKTVSNADYQIQVPTLSTEFYSVNNLNQYTQVTVDGAPEYANYTSAGNLAGFDGWSYVYDAHNRLVAANGPDDTVALSYDATGRLTRTVHNGEVIDYLYDGDELVAEYSSSGTLLRRFIHGLGNDDPVIRYEGAGVNARRYLLADERGSIIAEMTSSGALLQAHQYDAYGNPKHSSDARFRFTGQILIPGTELYYYKARVYHPRLGRFMQTDPIGYKDGMNWYAYVRNDPINLADPTGKNSEEANLWANMLGFKSSSEATSKINDSMESVRQTVVHALPSRETVHTVANSASLTLAVAAATTPCTGLCAGASLAIDAAVAVDHLSQGDINSAALTMLPGATGEAASVAHKTTKAVVNVAESAKRGAAANVLTNQAVSGTQTYQDKKEEGN</sequence>
<feature type="chain" id="PRO_5043611298" evidence="2">
    <location>
        <begin position="25"/>
        <end position="1328"/>
    </location>
</feature>
<feature type="signal peptide" evidence="2">
    <location>
        <begin position="1"/>
        <end position="24"/>
    </location>
</feature>
<name>A0AAW7QZ01_9GAMM</name>
<evidence type="ECO:0000313" key="4">
    <source>
        <dbReference type="EMBL" id="MDN7125377.1"/>
    </source>
</evidence>
<dbReference type="Pfam" id="PF25023">
    <property type="entry name" value="TEN_YD-shell"/>
    <property type="match status" value="2"/>
</dbReference>
<dbReference type="Gene3D" id="2.180.10.10">
    <property type="entry name" value="RHS repeat-associated core"/>
    <property type="match status" value="4"/>
</dbReference>
<evidence type="ECO:0000313" key="6">
    <source>
        <dbReference type="Proteomes" id="UP001169491"/>
    </source>
</evidence>
<evidence type="ECO:0000256" key="1">
    <source>
        <dbReference type="ARBA" id="ARBA00022737"/>
    </source>
</evidence>
<dbReference type="NCBIfam" id="TIGR03696">
    <property type="entry name" value="Rhs_assc_core"/>
    <property type="match status" value="1"/>
</dbReference>
<comment type="caution">
    <text evidence="4">The sequence shown here is derived from an EMBL/GenBank/DDBJ whole genome shotgun (WGS) entry which is preliminary data.</text>
</comment>
<dbReference type="PANTHER" id="PTHR32305">
    <property type="match status" value="1"/>
</dbReference>
<keyword evidence="2" id="KW-0732">Signal</keyword>
<proteinExistence type="predicted"/>
<dbReference type="NCBIfam" id="TIGR01643">
    <property type="entry name" value="YD_repeat_2x"/>
    <property type="match status" value="2"/>
</dbReference>
<protein>
    <submittedName>
        <fullName evidence="4">RHS repeat-associated core domain-containing protein</fullName>
    </submittedName>
</protein>
<evidence type="ECO:0000256" key="2">
    <source>
        <dbReference type="SAM" id="SignalP"/>
    </source>
</evidence>
<dbReference type="PANTHER" id="PTHR32305:SF15">
    <property type="entry name" value="PROTEIN RHSA-RELATED"/>
    <property type="match status" value="1"/>
</dbReference>
<feature type="domain" description="Teneurin-like YD-shell" evidence="3">
    <location>
        <begin position="883"/>
        <end position="1156"/>
    </location>
</feature>
<dbReference type="Proteomes" id="UP001169492">
    <property type="component" value="Unassembled WGS sequence"/>
</dbReference>
<dbReference type="RefSeq" id="WP_301720919.1">
    <property type="nucleotide sequence ID" value="NZ_JAGGJB010000006.1"/>
</dbReference>
<evidence type="ECO:0000259" key="3">
    <source>
        <dbReference type="Pfam" id="PF25023"/>
    </source>
</evidence>
<dbReference type="Proteomes" id="UP001169491">
    <property type="component" value="Unassembled WGS sequence"/>
</dbReference>